<proteinExistence type="predicted"/>
<dbReference type="Proteomes" id="UP001054252">
    <property type="component" value="Unassembled WGS sequence"/>
</dbReference>
<sequence>MASLSSVTSSKSSPPTSLTTDTITSTSTIISHPVFSISNIKHFVPETLTHENYLLWKELIIPVLHSKGVYGHIDGCKPCLPSTDLSYEECTSPVYDKDLVLQVLAGLDQEYSSAKRTIPQRQPFPSFLQLHFLLLIEEASINMSMLKQAFIEVAGLDLVAKGVGFLVFVVAIILVFLAIAPILWVLLLSLNSTISTILVSLVFLVSTNLCGMLLVMLVLPFPIQHVDSNWVFDTATLKPVSSSPVPTSSTPLSNPTAFSPIFSSNSTTFIPIEPFVELAPLNSTASSSLQSVVPKAKPFHQHPMITRAQDGTRKVRILPSMVSTVVSILEPKTFA</sequence>
<evidence type="ECO:0000313" key="3">
    <source>
        <dbReference type="EMBL" id="GKV04805.1"/>
    </source>
</evidence>
<protein>
    <recommendedName>
        <fullName evidence="5">Retrotransposon Copia-like N-terminal domain-containing protein</fullName>
    </recommendedName>
</protein>
<gene>
    <name evidence="3" type="ORF">SLEP1_g16912</name>
</gene>
<feature type="transmembrane region" description="Helical" evidence="2">
    <location>
        <begin position="193"/>
        <end position="219"/>
    </location>
</feature>
<dbReference type="AlphaFoldDB" id="A0AAV5J1N4"/>
<keyword evidence="4" id="KW-1185">Reference proteome</keyword>
<dbReference type="PANTHER" id="PTHR47481:SF42">
    <property type="entry name" value="RHO GTPASE-ACTIVATING PROTEIN GACK-LIKE"/>
    <property type="match status" value="1"/>
</dbReference>
<comment type="caution">
    <text evidence="3">The sequence shown here is derived from an EMBL/GenBank/DDBJ whole genome shotgun (WGS) entry which is preliminary data.</text>
</comment>
<organism evidence="3 4">
    <name type="scientific">Rubroshorea leprosula</name>
    <dbReference type="NCBI Taxonomy" id="152421"/>
    <lineage>
        <taxon>Eukaryota</taxon>
        <taxon>Viridiplantae</taxon>
        <taxon>Streptophyta</taxon>
        <taxon>Embryophyta</taxon>
        <taxon>Tracheophyta</taxon>
        <taxon>Spermatophyta</taxon>
        <taxon>Magnoliopsida</taxon>
        <taxon>eudicotyledons</taxon>
        <taxon>Gunneridae</taxon>
        <taxon>Pentapetalae</taxon>
        <taxon>rosids</taxon>
        <taxon>malvids</taxon>
        <taxon>Malvales</taxon>
        <taxon>Dipterocarpaceae</taxon>
        <taxon>Rubroshorea</taxon>
    </lineage>
</organism>
<reference evidence="3 4" key="1">
    <citation type="journal article" date="2021" name="Commun. Biol.">
        <title>The genome of Shorea leprosula (Dipterocarpaceae) highlights the ecological relevance of drought in aseasonal tropical rainforests.</title>
        <authorList>
            <person name="Ng K.K.S."/>
            <person name="Kobayashi M.J."/>
            <person name="Fawcett J.A."/>
            <person name="Hatakeyama M."/>
            <person name="Paape T."/>
            <person name="Ng C.H."/>
            <person name="Ang C.C."/>
            <person name="Tnah L.H."/>
            <person name="Lee C.T."/>
            <person name="Nishiyama T."/>
            <person name="Sese J."/>
            <person name="O'Brien M.J."/>
            <person name="Copetti D."/>
            <person name="Mohd Noor M.I."/>
            <person name="Ong R.C."/>
            <person name="Putra M."/>
            <person name="Sireger I.Z."/>
            <person name="Indrioko S."/>
            <person name="Kosugi Y."/>
            <person name="Izuno A."/>
            <person name="Isagi Y."/>
            <person name="Lee S.L."/>
            <person name="Shimizu K.K."/>
        </authorList>
    </citation>
    <scope>NUCLEOTIDE SEQUENCE [LARGE SCALE GENOMIC DNA]</scope>
    <source>
        <strain evidence="3">214</strain>
    </source>
</reference>
<keyword evidence="2" id="KW-1133">Transmembrane helix</keyword>
<keyword evidence="2" id="KW-0472">Membrane</keyword>
<name>A0AAV5J1N4_9ROSI</name>
<dbReference type="EMBL" id="BPVZ01000022">
    <property type="protein sequence ID" value="GKV04805.1"/>
    <property type="molecule type" value="Genomic_DNA"/>
</dbReference>
<feature type="transmembrane region" description="Helical" evidence="2">
    <location>
        <begin position="165"/>
        <end position="187"/>
    </location>
</feature>
<dbReference type="PANTHER" id="PTHR47481">
    <property type="match status" value="1"/>
</dbReference>
<evidence type="ECO:0000256" key="1">
    <source>
        <dbReference type="SAM" id="MobiDB-lite"/>
    </source>
</evidence>
<feature type="region of interest" description="Disordered" evidence="1">
    <location>
        <begin position="1"/>
        <end position="22"/>
    </location>
</feature>
<keyword evidence="2" id="KW-0812">Transmembrane</keyword>
<accession>A0AAV5J1N4</accession>
<evidence type="ECO:0000313" key="4">
    <source>
        <dbReference type="Proteomes" id="UP001054252"/>
    </source>
</evidence>
<evidence type="ECO:0008006" key="5">
    <source>
        <dbReference type="Google" id="ProtNLM"/>
    </source>
</evidence>
<evidence type="ECO:0000256" key="2">
    <source>
        <dbReference type="SAM" id="Phobius"/>
    </source>
</evidence>